<proteinExistence type="predicted"/>
<feature type="compositionally biased region" description="Polar residues" evidence="1">
    <location>
        <begin position="53"/>
        <end position="75"/>
    </location>
</feature>
<feature type="compositionally biased region" description="Basic residues" evidence="1">
    <location>
        <begin position="108"/>
        <end position="121"/>
    </location>
</feature>
<organism evidence="2 3">
    <name type="scientific">Petrolisthes cinctipes</name>
    <name type="common">Flat porcelain crab</name>
    <dbReference type="NCBI Taxonomy" id="88211"/>
    <lineage>
        <taxon>Eukaryota</taxon>
        <taxon>Metazoa</taxon>
        <taxon>Ecdysozoa</taxon>
        <taxon>Arthropoda</taxon>
        <taxon>Crustacea</taxon>
        <taxon>Multicrustacea</taxon>
        <taxon>Malacostraca</taxon>
        <taxon>Eumalacostraca</taxon>
        <taxon>Eucarida</taxon>
        <taxon>Decapoda</taxon>
        <taxon>Pleocyemata</taxon>
        <taxon>Anomura</taxon>
        <taxon>Galatheoidea</taxon>
        <taxon>Porcellanidae</taxon>
        <taxon>Petrolisthes</taxon>
    </lineage>
</organism>
<feature type="region of interest" description="Disordered" evidence="1">
    <location>
        <begin position="35"/>
        <end position="121"/>
    </location>
</feature>
<dbReference type="EMBL" id="JAWQEG010000167">
    <property type="protein sequence ID" value="KAK3893856.1"/>
    <property type="molecule type" value="Genomic_DNA"/>
</dbReference>
<protein>
    <submittedName>
        <fullName evidence="2">Uncharacterized protein</fullName>
    </submittedName>
</protein>
<accession>A0AAE1L2B4</accession>
<name>A0AAE1L2B4_PETCI</name>
<keyword evidence="3" id="KW-1185">Reference proteome</keyword>
<sequence length="134" mass="15405">MRRGRHDRFGFLFISSPSTSMRVLERPDGMLRGLPTLRLSPGVGLEPQDRTSTKATAASNRTQLTSDKRQQVNQRETAHPPQSPENIAGWRTSEGWMARDAVYGPPRRSSRPRHTYSPRQKHHRWINHIILDQS</sequence>
<dbReference type="AlphaFoldDB" id="A0AAE1L2B4"/>
<dbReference type="Proteomes" id="UP001286313">
    <property type="component" value="Unassembled WGS sequence"/>
</dbReference>
<evidence type="ECO:0000313" key="3">
    <source>
        <dbReference type="Proteomes" id="UP001286313"/>
    </source>
</evidence>
<evidence type="ECO:0000313" key="2">
    <source>
        <dbReference type="EMBL" id="KAK3893856.1"/>
    </source>
</evidence>
<reference evidence="2" key="1">
    <citation type="submission" date="2023-10" db="EMBL/GenBank/DDBJ databases">
        <title>Genome assemblies of two species of porcelain crab, Petrolisthes cinctipes and Petrolisthes manimaculis (Anomura: Porcellanidae).</title>
        <authorList>
            <person name="Angst P."/>
        </authorList>
    </citation>
    <scope>NUCLEOTIDE SEQUENCE</scope>
    <source>
        <strain evidence="2">PB745_01</strain>
        <tissue evidence="2">Gill</tissue>
    </source>
</reference>
<gene>
    <name evidence="2" type="ORF">Pcinc_002348</name>
</gene>
<evidence type="ECO:0000256" key="1">
    <source>
        <dbReference type="SAM" id="MobiDB-lite"/>
    </source>
</evidence>
<comment type="caution">
    <text evidence="2">The sequence shown here is derived from an EMBL/GenBank/DDBJ whole genome shotgun (WGS) entry which is preliminary data.</text>
</comment>